<evidence type="ECO:0000256" key="3">
    <source>
        <dbReference type="ARBA" id="ARBA00022692"/>
    </source>
</evidence>
<evidence type="ECO:0000256" key="6">
    <source>
        <dbReference type="SAM" id="Phobius"/>
    </source>
</evidence>
<keyword evidence="2" id="KW-1003">Cell membrane</keyword>
<comment type="subcellular location">
    <subcellularLocation>
        <location evidence="1">Cell membrane</location>
        <topology evidence="1">Multi-pass membrane protein</topology>
    </subcellularLocation>
</comment>
<sequence length="152" mass="15267">MKERFTPVTDRLGRLRGTVAVIMAVLVLAQALVPFAAHAHAAAAALPLLLWGAVGWALQVPQQQRLLGIAGERRGGVAVALNNSALYLGSAAGAALGGAALSAGVPAGTLPWAASGIAAAGLVLHLVTARPRAQARAGVREDGAREDAAQTC</sequence>
<dbReference type="AlphaFoldDB" id="A0A7W8VES6"/>
<dbReference type="RefSeq" id="WP_184393090.1">
    <property type="nucleotide sequence ID" value="NZ_BAAAJD010000019.1"/>
</dbReference>
<comment type="caution">
    <text evidence="7">The sequence shown here is derived from an EMBL/GenBank/DDBJ whole genome shotgun (WGS) entry which is preliminary data.</text>
</comment>
<dbReference type="EMBL" id="JACHDB010000001">
    <property type="protein sequence ID" value="MBB5433388.1"/>
    <property type="molecule type" value="Genomic_DNA"/>
</dbReference>
<evidence type="ECO:0000256" key="1">
    <source>
        <dbReference type="ARBA" id="ARBA00004651"/>
    </source>
</evidence>
<dbReference type="GO" id="GO:0022857">
    <property type="term" value="F:transmembrane transporter activity"/>
    <property type="evidence" value="ECO:0007669"/>
    <property type="project" value="TreeGrafter"/>
</dbReference>
<feature type="transmembrane region" description="Helical" evidence="6">
    <location>
        <begin position="109"/>
        <end position="127"/>
    </location>
</feature>
<proteinExistence type="predicted"/>
<evidence type="ECO:0000256" key="5">
    <source>
        <dbReference type="ARBA" id="ARBA00023136"/>
    </source>
</evidence>
<keyword evidence="8" id="KW-1185">Reference proteome</keyword>
<feature type="transmembrane region" description="Helical" evidence="6">
    <location>
        <begin position="12"/>
        <end position="33"/>
    </location>
</feature>
<evidence type="ECO:0000256" key="2">
    <source>
        <dbReference type="ARBA" id="ARBA00022475"/>
    </source>
</evidence>
<dbReference type="GO" id="GO:0005886">
    <property type="term" value="C:plasma membrane"/>
    <property type="evidence" value="ECO:0007669"/>
    <property type="project" value="UniProtKB-SubCell"/>
</dbReference>
<feature type="transmembrane region" description="Helical" evidence="6">
    <location>
        <begin position="39"/>
        <end position="58"/>
    </location>
</feature>
<protein>
    <submittedName>
        <fullName evidence="7">Putative MFS family arabinose efflux permease</fullName>
    </submittedName>
</protein>
<reference evidence="7 8" key="1">
    <citation type="submission" date="2020-08" db="EMBL/GenBank/DDBJ databases">
        <title>Sequencing the genomes of 1000 actinobacteria strains.</title>
        <authorList>
            <person name="Klenk H.-P."/>
        </authorList>
    </citation>
    <scope>NUCLEOTIDE SEQUENCE [LARGE SCALE GENOMIC DNA]</scope>
    <source>
        <strain evidence="7 8">DSM 44551</strain>
    </source>
</reference>
<keyword evidence="5 6" id="KW-0472">Membrane</keyword>
<dbReference type="SUPFAM" id="SSF103473">
    <property type="entry name" value="MFS general substrate transporter"/>
    <property type="match status" value="1"/>
</dbReference>
<dbReference type="Gene3D" id="1.20.1250.20">
    <property type="entry name" value="MFS general substrate transporter like domains"/>
    <property type="match status" value="1"/>
</dbReference>
<keyword evidence="3 6" id="KW-0812">Transmembrane</keyword>
<dbReference type="InterPro" id="IPR050189">
    <property type="entry name" value="MFS_Efflux_Transporters"/>
</dbReference>
<organism evidence="7 8">
    <name type="scientific">Nocardiopsis composta</name>
    <dbReference type="NCBI Taxonomy" id="157465"/>
    <lineage>
        <taxon>Bacteria</taxon>
        <taxon>Bacillati</taxon>
        <taxon>Actinomycetota</taxon>
        <taxon>Actinomycetes</taxon>
        <taxon>Streptosporangiales</taxon>
        <taxon>Nocardiopsidaceae</taxon>
        <taxon>Nocardiopsis</taxon>
    </lineage>
</organism>
<evidence type="ECO:0000313" key="8">
    <source>
        <dbReference type="Proteomes" id="UP000572635"/>
    </source>
</evidence>
<dbReference type="PANTHER" id="PTHR43124:SF10">
    <property type="entry name" value="PURINE EFFLUX PUMP PBUE"/>
    <property type="match status" value="1"/>
</dbReference>
<accession>A0A7W8VES6</accession>
<feature type="transmembrane region" description="Helical" evidence="6">
    <location>
        <begin position="79"/>
        <end position="103"/>
    </location>
</feature>
<evidence type="ECO:0000256" key="4">
    <source>
        <dbReference type="ARBA" id="ARBA00022989"/>
    </source>
</evidence>
<dbReference type="InterPro" id="IPR036259">
    <property type="entry name" value="MFS_trans_sf"/>
</dbReference>
<gene>
    <name evidence="7" type="ORF">HDA36_003472</name>
</gene>
<dbReference type="PANTHER" id="PTHR43124">
    <property type="entry name" value="PURINE EFFLUX PUMP PBUE"/>
    <property type="match status" value="1"/>
</dbReference>
<keyword evidence="4 6" id="KW-1133">Transmembrane helix</keyword>
<dbReference type="Proteomes" id="UP000572635">
    <property type="component" value="Unassembled WGS sequence"/>
</dbReference>
<evidence type="ECO:0000313" key="7">
    <source>
        <dbReference type="EMBL" id="MBB5433388.1"/>
    </source>
</evidence>
<name>A0A7W8VES6_9ACTN</name>